<reference evidence="2 3" key="1">
    <citation type="submission" date="2021-02" db="EMBL/GenBank/DDBJ databases">
        <title>Whole genome sequencing of Streptomyces actuosus VRA1.</title>
        <authorList>
            <person name="Sen G."/>
            <person name="Sen A."/>
        </authorList>
    </citation>
    <scope>NUCLEOTIDE SEQUENCE [LARGE SCALE GENOMIC DNA]</scope>
    <source>
        <strain evidence="2 3">VRA1</strain>
    </source>
</reference>
<accession>A0ABS2VNP4</accession>
<comment type="caution">
    <text evidence="2">The sequence shown here is derived from an EMBL/GenBank/DDBJ whole genome shotgun (WGS) entry which is preliminary data.</text>
</comment>
<feature type="compositionally biased region" description="Low complexity" evidence="1">
    <location>
        <begin position="1"/>
        <end position="10"/>
    </location>
</feature>
<feature type="region of interest" description="Disordered" evidence="1">
    <location>
        <begin position="1"/>
        <end position="30"/>
    </location>
</feature>
<evidence type="ECO:0008006" key="4">
    <source>
        <dbReference type="Google" id="ProtNLM"/>
    </source>
</evidence>
<protein>
    <recommendedName>
        <fullName evidence="4">ParB/Sulfiredoxin domain-containing protein</fullName>
    </recommendedName>
</protein>
<dbReference type="EMBL" id="JAFFZS010000007">
    <property type="protein sequence ID" value="MBN0044702.1"/>
    <property type="molecule type" value="Genomic_DNA"/>
</dbReference>
<evidence type="ECO:0000313" key="3">
    <source>
        <dbReference type="Proteomes" id="UP000788262"/>
    </source>
</evidence>
<proteinExistence type="predicted"/>
<gene>
    <name evidence="2" type="ORF">JS756_11395</name>
</gene>
<dbReference type="Pfam" id="PF20188">
    <property type="entry name" value="DUF6551"/>
    <property type="match status" value="1"/>
</dbReference>
<sequence length="296" mass="32748">MVSKSSSVKKVVVKRSKTSPQYEVPPEDDRPVYHEKIPVGRLEVDPSLDAQRIFQRPWANKLASIWNPAVLLAAIVSKREDGRFYLLDGQHSTKVALDKHGPNFARHCMVYEGLTRSEEAALFLAANRDRKAVRPVDNFRVALTAGDELVTRIDNEVKSCGLTVTGSTSVNRIGAVQAVVAVGTKREGLLPKVLNTLADAWTKDRTTWDNMVIRAVGMVIDTNWDTVQLDRLARILQKAPVGHWKMHAVRMTTSGGGSNSRSLPLAENIVTAYNSGLRDRKRMLVSPARATEAAEE</sequence>
<dbReference type="Proteomes" id="UP000788262">
    <property type="component" value="Unassembled WGS sequence"/>
</dbReference>
<evidence type="ECO:0000313" key="2">
    <source>
        <dbReference type="EMBL" id="MBN0044702.1"/>
    </source>
</evidence>
<name>A0ABS2VNP4_STRAS</name>
<dbReference type="InterPro" id="IPR046681">
    <property type="entry name" value="DUF6551"/>
</dbReference>
<organism evidence="2 3">
    <name type="scientific">Streptomyces actuosus</name>
    <dbReference type="NCBI Taxonomy" id="1885"/>
    <lineage>
        <taxon>Bacteria</taxon>
        <taxon>Bacillati</taxon>
        <taxon>Actinomycetota</taxon>
        <taxon>Actinomycetes</taxon>
        <taxon>Kitasatosporales</taxon>
        <taxon>Streptomycetaceae</taxon>
        <taxon>Streptomyces</taxon>
    </lineage>
</organism>
<evidence type="ECO:0000256" key="1">
    <source>
        <dbReference type="SAM" id="MobiDB-lite"/>
    </source>
</evidence>
<keyword evidence="3" id="KW-1185">Reference proteome</keyword>